<reference evidence="1" key="1">
    <citation type="submission" date="2018-02" db="EMBL/GenBank/DDBJ databases">
        <title>Rhizophora mucronata_Transcriptome.</title>
        <authorList>
            <person name="Meera S.P."/>
            <person name="Sreeshan A."/>
            <person name="Augustine A."/>
        </authorList>
    </citation>
    <scope>NUCLEOTIDE SEQUENCE</scope>
    <source>
        <tissue evidence="1">Leaf</tissue>
    </source>
</reference>
<sequence length="24" mass="2707">MTCFILKSGLNRCVFSSQVLVDVF</sequence>
<organism evidence="1">
    <name type="scientific">Rhizophora mucronata</name>
    <name type="common">Asiatic mangrove</name>
    <dbReference type="NCBI Taxonomy" id="61149"/>
    <lineage>
        <taxon>Eukaryota</taxon>
        <taxon>Viridiplantae</taxon>
        <taxon>Streptophyta</taxon>
        <taxon>Embryophyta</taxon>
        <taxon>Tracheophyta</taxon>
        <taxon>Spermatophyta</taxon>
        <taxon>Magnoliopsida</taxon>
        <taxon>eudicotyledons</taxon>
        <taxon>Gunneridae</taxon>
        <taxon>Pentapetalae</taxon>
        <taxon>rosids</taxon>
        <taxon>fabids</taxon>
        <taxon>Malpighiales</taxon>
        <taxon>Rhizophoraceae</taxon>
        <taxon>Rhizophora</taxon>
    </lineage>
</organism>
<proteinExistence type="predicted"/>
<name>A0A2P2PKJ3_RHIMU</name>
<protein>
    <submittedName>
        <fullName evidence="1">Uncharacterized protein</fullName>
    </submittedName>
</protein>
<dbReference type="EMBL" id="GGEC01074782">
    <property type="protein sequence ID" value="MBX55266.1"/>
    <property type="molecule type" value="Transcribed_RNA"/>
</dbReference>
<accession>A0A2P2PKJ3</accession>
<dbReference type="AlphaFoldDB" id="A0A2P2PKJ3"/>
<evidence type="ECO:0000313" key="1">
    <source>
        <dbReference type="EMBL" id="MBX55266.1"/>
    </source>
</evidence>